<gene>
    <name evidence="2" type="ORF">PAHAL_3G209100</name>
</gene>
<reference evidence="2" key="1">
    <citation type="submission" date="2018-04" db="EMBL/GenBank/DDBJ databases">
        <title>WGS assembly of Panicum hallii.</title>
        <authorList>
            <person name="Lovell J."/>
            <person name="Jenkins J."/>
            <person name="Lowry D."/>
            <person name="Mamidi S."/>
            <person name="Sreedasyam A."/>
            <person name="Weng X."/>
            <person name="Barry K."/>
            <person name="Bonette J."/>
            <person name="Campitelli B."/>
            <person name="Daum C."/>
            <person name="Gordon S."/>
            <person name="Gould B."/>
            <person name="Lipzen A."/>
            <person name="Macqueen A."/>
            <person name="Palacio-Mejia J."/>
            <person name="Plott C."/>
            <person name="Shakirov E."/>
            <person name="Shu S."/>
            <person name="Yoshinaga Y."/>
            <person name="Zane M."/>
            <person name="Rokhsar D."/>
            <person name="Grimwood J."/>
            <person name="Schmutz J."/>
            <person name="Juenger T."/>
        </authorList>
    </citation>
    <scope>NUCLEOTIDE SEQUENCE [LARGE SCALE GENOMIC DNA]</scope>
    <source>
        <strain evidence="2">FIL2</strain>
    </source>
</reference>
<feature type="region of interest" description="Disordered" evidence="1">
    <location>
        <begin position="25"/>
        <end position="54"/>
    </location>
</feature>
<evidence type="ECO:0000256" key="1">
    <source>
        <dbReference type="SAM" id="MobiDB-lite"/>
    </source>
</evidence>
<sequence>MRLVKCGCCVRRAAGGCQELRSTWSSAPAPGVHSPPSSRSPSASRIKDGNQSSARFTFPAPLSWKGVGTLSAPDPDLCDGRIASRIGDQSVVEAPV</sequence>
<dbReference type="Proteomes" id="UP000243499">
    <property type="component" value="Chromosome 3"/>
</dbReference>
<dbReference type="AlphaFoldDB" id="A0A2T8KIX9"/>
<organism evidence="2">
    <name type="scientific">Panicum hallii</name>
    <dbReference type="NCBI Taxonomy" id="206008"/>
    <lineage>
        <taxon>Eukaryota</taxon>
        <taxon>Viridiplantae</taxon>
        <taxon>Streptophyta</taxon>
        <taxon>Embryophyta</taxon>
        <taxon>Tracheophyta</taxon>
        <taxon>Spermatophyta</taxon>
        <taxon>Magnoliopsida</taxon>
        <taxon>Liliopsida</taxon>
        <taxon>Poales</taxon>
        <taxon>Poaceae</taxon>
        <taxon>PACMAD clade</taxon>
        <taxon>Panicoideae</taxon>
        <taxon>Panicodae</taxon>
        <taxon>Paniceae</taxon>
        <taxon>Panicinae</taxon>
        <taxon>Panicum</taxon>
        <taxon>Panicum sect. Panicum</taxon>
    </lineage>
</organism>
<proteinExistence type="predicted"/>
<evidence type="ECO:0000313" key="2">
    <source>
        <dbReference type="EMBL" id="PVH62121.1"/>
    </source>
</evidence>
<feature type="compositionally biased region" description="Low complexity" evidence="1">
    <location>
        <begin position="34"/>
        <end position="44"/>
    </location>
</feature>
<name>A0A2T8KIX9_9POAL</name>
<dbReference type="EMBL" id="CM008048">
    <property type="protein sequence ID" value="PVH62121.1"/>
    <property type="molecule type" value="Genomic_DNA"/>
</dbReference>
<protein>
    <submittedName>
        <fullName evidence="2">Uncharacterized protein</fullName>
    </submittedName>
</protein>
<dbReference type="Gramene" id="PVH62121">
    <property type="protein sequence ID" value="PVH62121"/>
    <property type="gene ID" value="PAHAL_3G209100"/>
</dbReference>
<accession>A0A2T8KIX9</accession>